<protein>
    <recommendedName>
        <fullName evidence="5">Pseudouridine synthase</fullName>
        <ecNumber evidence="5">5.4.99.-</ecNumber>
    </recommendedName>
</protein>
<dbReference type="EMBL" id="JWIY01000003">
    <property type="protein sequence ID" value="KIC77610.1"/>
    <property type="molecule type" value="Genomic_DNA"/>
</dbReference>
<dbReference type="RefSeq" id="WP_039677646.1">
    <property type="nucleotide sequence ID" value="NZ_JWIY01000003.1"/>
</dbReference>
<dbReference type="PROSITE" id="PS50889">
    <property type="entry name" value="S4"/>
    <property type="match status" value="1"/>
</dbReference>
<dbReference type="Pfam" id="PF00849">
    <property type="entry name" value="PseudoU_synth_2"/>
    <property type="match status" value="1"/>
</dbReference>
<feature type="domain" description="RNA-binding S4" evidence="6">
    <location>
        <begin position="1"/>
        <end position="59"/>
    </location>
</feature>
<dbReference type="InterPro" id="IPR002942">
    <property type="entry name" value="S4_RNA-bd"/>
</dbReference>
<evidence type="ECO:0000259" key="6">
    <source>
        <dbReference type="SMART" id="SM00363"/>
    </source>
</evidence>
<organism evidence="7 8">
    <name type="scientific">Streptococcus constellatus</name>
    <dbReference type="NCBI Taxonomy" id="76860"/>
    <lineage>
        <taxon>Bacteria</taxon>
        <taxon>Bacillati</taxon>
        <taxon>Bacillota</taxon>
        <taxon>Bacilli</taxon>
        <taxon>Lactobacillales</taxon>
        <taxon>Streptococcaceae</taxon>
        <taxon>Streptococcus</taxon>
        <taxon>Streptococcus anginosus group</taxon>
    </lineage>
</organism>
<proteinExistence type="inferred from homology"/>
<dbReference type="InterPro" id="IPR000748">
    <property type="entry name" value="PsdUridine_synth_RsuA/RluB/E/F"/>
</dbReference>
<evidence type="ECO:0000256" key="5">
    <source>
        <dbReference type="RuleBase" id="RU003887"/>
    </source>
</evidence>
<dbReference type="SMART" id="SM00363">
    <property type="entry name" value="S4"/>
    <property type="match status" value="1"/>
</dbReference>
<reference evidence="7 8" key="1">
    <citation type="submission" date="2014-12" db="EMBL/GenBank/DDBJ databases">
        <title>Partial genome sequence of Streptococcus constellatus KCOM 1650 (= ChDC B144).</title>
        <authorList>
            <person name="Kook J.-K."/>
            <person name="Park S.-N."/>
            <person name="Lim Y.K."/>
            <person name="Jo E."/>
        </authorList>
    </citation>
    <scope>NUCLEOTIDE SEQUENCE [LARGE SCALE GENOMIC DNA]</scope>
    <source>
        <strain evidence="7 8">KCOM 1650</strain>
    </source>
</reference>
<dbReference type="GO" id="GO:0000455">
    <property type="term" value="P:enzyme-directed rRNA pseudouridine synthesis"/>
    <property type="evidence" value="ECO:0007669"/>
    <property type="project" value="UniProtKB-ARBA"/>
</dbReference>
<dbReference type="GO" id="GO:0120159">
    <property type="term" value="F:rRNA pseudouridine synthase activity"/>
    <property type="evidence" value="ECO:0007669"/>
    <property type="project" value="UniProtKB-ARBA"/>
</dbReference>
<evidence type="ECO:0000256" key="4">
    <source>
        <dbReference type="PROSITE-ProRule" id="PRU00182"/>
    </source>
</evidence>
<dbReference type="CDD" id="cd00165">
    <property type="entry name" value="S4"/>
    <property type="match status" value="1"/>
</dbReference>
<dbReference type="GO" id="GO:0005829">
    <property type="term" value="C:cytosol"/>
    <property type="evidence" value="ECO:0007669"/>
    <property type="project" value="UniProtKB-ARBA"/>
</dbReference>
<keyword evidence="3 5" id="KW-0413">Isomerase</keyword>
<evidence type="ECO:0000313" key="7">
    <source>
        <dbReference type="EMBL" id="KIC77610.1"/>
    </source>
</evidence>
<evidence type="ECO:0000256" key="3">
    <source>
        <dbReference type="ARBA" id="ARBA00023235"/>
    </source>
</evidence>
<dbReference type="SUPFAM" id="SSF55174">
    <property type="entry name" value="Alpha-L RNA-binding motif"/>
    <property type="match status" value="1"/>
</dbReference>
<dbReference type="GO" id="GO:0003723">
    <property type="term" value="F:RNA binding"/>
    <property type="evidence" value="ECO:0007669"/>
    <property type="project" value="UniProtKB-KW"/>
</dbReference>
<dbReference type="InterPro" id="IPR050343">
    <property type="entry name" value="RsuA_PseudoU_synthase"/>
</dbReference>
<dbReference type="CDD" id="cd02553">
    <property type="entry name" value="PseudoU_synth_RsuA"/>
    <property type="match status" value="1"/>
</dbReference>
<evidence type="ECO:0000256" key="1">
    <source>
        <dbReference type="ARBA" id="ARBA00008348"/>
    </source>
</evidence>
<dbReference type="InterPro" id="IPR020103">
    <property type="entry name" value="PsdUridine_synth_cat_dom_sf"/>
</dbReference>
<accession>A0A0C1K3V1</accession>
<dbReference type="eggNOG" id="COG1187">
    <property type="taxonomic scope" value="Bacteria"/>
</dbReference>
<dbReference type="STRING" id="862969.SCI_1659"/>
<dbReference type="Proteomes" id="UP000031339">
    <property type="component" value="Unassembled WGS sequence"/>
</dbReference>
<dbReference type="InterPro" id="IPR036986">
    <property type="entry name" value="S4_RNA-bd_sf"/>
</dbReference>
<dbReference type="SUPFAM" id="SSF55120">
    <property type="entry name" value="Pseudouridine synthase"/>
    <property type="match status" value="1"/>
</dbReference>
<dbReference type="EC" id="5.4.99.-" evidence="5"/>
<dbReference type="AlphaFoldDB" id="A0A0C1K3V1"/>
<dbReference type="InterPro" id="IPR018496">
    <property type="entry name" value="PsdUridine_synth_RsuA/RluB_CS"/>
</dbReference>
<comment type="similarity">
    <text evidence="1 5">Belongs to the pseudouridine synthase RsuA family.</text>
</comment>
<dbReference type="OrthoDB" id="9807213at2"/>
<dbReference type="InterPro" id="IPR006145">
    <property type="entry name" value="PsdUridine_synth_RsuA/RluA"/>
</dbReference>
<dbReference type="Gene3D" id="3.10.290.10">
    <property type="entry name" value="RNA-binding S4 domain"/>
    <property type="match status" value="1"/>
</dbReference>
<dbReference type="PANTHER" id="PTHR47683">
    <property type="entry name" value="PSEUDOURIDINE SYNTHASE FAMILY PROTEIN-RELATED"/>
    <property type="match status" value="1"/>
</dbReference>
<gene>
    <name evidence="7" type="ORF">RN79_07905</name>
</gene>
<dbReference type="Gene3D" id="3.30.70.580">
    <property type="entry name" value="Pseudouridine synthase I, catalytic domain, N-terminal subdomain"/>
    <property type="match status" value="1"/>
</dbReference>
<evidence type="ECO:0000256" key="2">
    <source>
        <dbReference type="ARBA" id="ARBA00022884"/>
    </source>
</evidence>
<dbReference type="InterPro" id="IPR020094">
    <property type="entry name" value="TruA/RsuA/RluB/E/F_N"/>
</dbReference>
<dbReference type="FunFam" id="3.30.70.1560:FF:000001">
    <property type="entry name" value="Pseudouridine synthase"/>
    <property type="match status" value="1"/>
</dbReference>
<dbReference type="InterPro" id="IPR042092">
    <property type="entry name" value="PsdUridine_s_RsuA/RluB/E/F_cat"/>
</dbReference>
<comment type="caution">
    <text evidence="7">The sequence shown here is derived from an EMBL/GenBank/DDBJ whole genome shotgun (WGS) entry which is preliminary data.</text>
</comment>
<keyword evidence="2 4" id="KW-0694">RNA-binding</keyword>
<dbReference type="PROSITE" id="PS01149">
    <property type="entry name" value="PSI_RSU"/>
    <property type="match status" value="1"/>
</dbReference>
<dbReference type="Gene3D" id="3.30.70.1560">
    <property type="entry name" value="Alpha-L RNA-binding motif"/>
    <property type="match status" value="1"/>
</dbReference>
<dbReference type="NCBIfam" id="TIGR00093">
    <property type="entry name" value="pseudouridine synthase"/>
    <property type="match status" value="1"/>
</dbReference>
<name>A0A0C1K3V1_STRCV</name>
<dbReference type="Pfam" id="PF01479">
    <property type="entry name" value="S4"/>
    <property type="match status" value="1"/>
</dbReference>
<evidence type="ECO:0000313" key="8">
    <source>
        <dbReference type="Proteomes" id="UP000031339"/>
    </source>
</evidence>
<sequence>MRLDKFLVEMGLGSRTEVKQLLKKKQVLVNGKAVTSAKVQVDEYQDEISVNKRVLDYEKFVYYLLNKPKGVISATEDANHQTVLDLLDESARQKEVFPVGRLDIDTHGLLLLTNNGALAHAMLSPKKHVAKVYRAKVDGIMTEEDRTRFEAGIELKDFTCQPAKLTIVKVNEEQQTSLVEITISEGKFHQVKRMVAACGKKVADLERLAMGPLSLDKELATGTFRRLTQEEIKNLKRFGVELL</sequence>
<dbReference type="PANTHER" id="PTHR47683:SF4">
    <property type="entry name" value="PSEUDOURIDINE SYNTHASE"/>
    <property type="match status" value="1"/>
</dbReference>